<dbReference type="EMBL" id="MBEE01000220">
    <property type="protein sequence ID" value="OCB46382.1"/>
    <property type="molecule type" value="Genomic_DNA"/>
</dbReference>
<dbReference type="Proteomes" id="UP000092683">
    <property type="component" value="Unassembled WGS sequence"/>
</dbReference>
<dbReference type="OrthoDB" id="3826377at2"/>
<sequence length="128" mass="14757">MDDEFSAALRQHWADSDANNFDAEHRIYRDDAILEYPQSGERIRGRHNIQASRAAQPNAKRFTVRRIIGAGSLWVSELVLTYDGHPFYVISVMEVENNEVVRETQYFGEEFEPGPSRAQWVEQMGPDV</sequence>
<evidence type="ECO:0000313" key="2">
    <source>
        <dbReference type="Proteomes" id="UP000092683"/>
    </source>
</evidence>
<accession>A0A1B9CUQ9</accession>
<organism evidence="1 2">
    <name type="scientific">Mycobacterium malmoense</name>
    <dbReference type="NCBI Taxonomy" id="1780"/>
    <lineage>
        <taxon>Bacteria</taxon>
        <taxon>Bacillati</taxon>
        <taxon>Actinomycetota</taxon>
        <taxon>Actinomycetes</taxon>
        <taxon>Mycobacteriales</taxon>
        <taxon>Mycobacteriaceae</taxon>
        <taxon>Mycobacterium</taxon>
    </lineage>
</organism>
<dbReference type="Gene3D" id="3.10.450.50">
    <property type="match status" value="1"/>
</dbReference>
<evidence type="ECO:0000313" key="1">
    <source>
        <dbReference type="EMBL" id="OCB46382.1"/>
    </source>
</evidence>
<comment type="caution">
    <text evidence="1">The sequence shown here is derived from an EMBL/GenBank/DDBJ whole genome shotgun (WGS) entry which is preliminary data.</text>
</comment>
<gene>
    <name evidence="1" type="ORF">A5677_04145</name>
</gene>
<dbReference type="AlphaFoldDB" id="A0A1B9CUQ9"/>
<dbReference type="SUPFAM" id="SSF54427">
    <property type="entry name" value="NTF2-like"/>
    <property type="match status" value="1"/>
</dbReference>
<protein>
    <submittedName>
        <fullName evidence="1">Uncharacterized protein</fullName>
    </submittedName>
</protein>
<dbReference type="RefSeq" id="WP_065483261.1">
    <property type="nucleotide sequence ID" value="NZ_MBED01000104.1"/>
</dbReference>
<name>A0A1B9CUQ9_MYCMA</name>
<reference evidence="1 2" key="1">
    <citation type="submission" date="2016-06" db="EMBL/GenBank/DDBJ databases">
        <authorList>
            <person name="Kjaerup R.B."/>
            <person name="Dalgaard T.S."/>
            <person name="Juul-Madsen H.R."/>
        </authorList>
    </citation>
    <scope>NUCLEOTIDE SEQUENCE [LARGE SCALE GENOMIC DNA]</scope>
    <source>
        <strain evidence="1 2">E3012</strain>
    </source>
</reference>
<proteinExistence type="predicted"/>
<dbReference type="InterPro" id="IPR032710">
    <property type="entry name" value="NTF2-like_dom_sf"/>
</dbReference>